<feature type="domain" description="Caspase recruitment" evidence="8">
    <location>
        <begin position="7"/>
        <end position="91"/>
    </location>
</feature>
<reference evidence="10" key="2">
    <citation type="journal article" date="2007" name="PLoS Biol.">
        <title>Survey sequencing and comparative analysis of the elephant shark (Callorhinchus milii) genome.</title>
        <authorList>
            <person name="Venkatesh B."/>
            <person name="Kirkness E.F."/>
            <person name="Loh Y.H."/>
            <person name="Halpern A.L."/>
            <person name="Lee A.P."/>
            <person name="Johnson J."/>
            <person name="Dandona N."/>
            <person name="Viswanathan L.D."/>
            <person name="Tay A."/>
            <person name="Venter J.C."/>
            <person name="Strausberg R.L."/>
            <person name="Brenner S."/>
        </authorList>
    </citation>
    <scope>NUCLEOTIDE SEQUENCE [LARGE SCALE GENOMIC DNA]</scope>
</reference>
<protein>
    <recommendedName>
        <fullName evidence="8">Caspase recruitment domain-containing protein</fullName>
    </recommendedName>
</protein>
<dbReference type="Gene3D" id="1.10.533.10">
    <property type="entry name" value="Death Domain, Fas"/>
    <property type="match status" value="1"/>
</dbReference>
<accession>A0A4W3ISA7</accession>
<reference evidence="9" key="4">
    <citation type="submission" date="2025-08" db="UniProtKB">
        <authorList>
            <consortium name="Ensembl"/>
        </authorList>
    </citation>
    <scope>IDENTIFICATION</scope>
</reference>
<evidence type="ECO:0000256" key="4">
    <source>
        <dbReference type="ARBA" id="ARBA00022843"/>
    </source>
</evidence>
<sequence length="772" mass="81637">MTYVSDKLYKYIRNRQPDFLKINAVELLPHLPCLTQMDLETTNACARNDGNERAVPHLLDCCKRRKGWEMQLIQALEKKEYTDLASDLKQEFQSLTSGGSGITGSQWPPSGSPKANPSAPATSAHHSPFPSPPPTSSPANAPHSSASALPSPKASVPDFPSNPVEVDLSMSPTNPRSSSPTSTLRPSSPTSTPNSFSPAPVPSSIPRSSSSCPSPIAPCQGSAYASDLQASEGSSAPALKVSTAESAEPSEVSPSSDQLKIPIQEMGDMKSKPSLSRTDRETQKQPIQDPDSRPSQNPRIRATETEENLAPVKQQVAATLVASSEQSTVSSTVLVNCHVSSGAISEQSDENSFDESIQKPGVLLDITDQPDNRAPSTVLPCSIRLSELMISSSTFQASGSDGTAEVCSNADTCTSGASPADSDGSENSLKEQKLQALQGYQNNNLEHSFHDVHQPLLIQENFDAEKKLHKMGEGPVTDGEGVKIKSGSEFESELLSVQRSTTEAAQGISGLIGTQPDPEISDGKGAISTHSTMSLVSTDRGSEGVGQMIQASVRESDAPVMQVSWNGNPQGVLDQGLIANRRVASENTFNHTPATQHGGKACTIAPSNISYDLSGSSSVSHDGNSHIAGISKSGALLSNRNDGSKVHQVGQKGDESCDADIRVHTGHIHEGAFRNNEAGSDHRFAATHSVDLNTSNSGGGYVNSLSDVPQPIINTSGQNSAVLPSASQEWLTGKQPVESDEELPCSNSMMRSVTIVALVAVVIGCLWKYCRK</sequence>
<dbReference type="GeneTree" id="ENSGT01030000234772"/>
<proteinExistence type="predicted"/>
<dbReference type="STRING" id="7868.ENSCMIP00000029223"/>
<reference evidence="10" key="3">
    <citation type="journal article" date="2014" name="Nature">
        <title>Elephant shark genome provides unique insights into gnathostome evolution.</title>
        <authorList>
            <consortium name="International Elephant Shark Genome Sequencing Consortium"/>
            <person name="Venkatesh B."/>
            <person name="Lee A.P."/>
            <person name="Ravi V."/>
            <person name="Maurya A.K."/>
            <person name="Lian M.M."/>
            <person name="Swann J.B."/>
            <person name="Ohta Y."/>
            <person name="Flajnik M.F."/>
            <person name="Sutoh Y."/>
            <person name="Kasahara M."/>
            <person name="Hoon S."/>
            <person name="Gangu V."/>
            <person name="Roy S.W."/>
            <person name="Irimia M."/>
            <person name="Korzh V."/>
            <person name="Kondrychyn I."/>
            <person name="Lim Z.W."/>
            <person name="Tay B.H."/>
            <person name="Tohari S."/>
            <person name="Kong K.W."/>
            <person name="Ho S."/>
            <person name="Lorente-Galdos B."/>
            <person name="Quilez J."/>
            <person name="Marques-Bonet T."/>
            <person name="Raney B.J."/>
            <person name="Ingham P.W."/>
            <person name="Tay A."/>
            <person name="Hillier L.W."/>
            <person name="Minx P."/>
            <person name="Boehm T."/>
            <person name="Wilson R.K."/>
            <person name="Brenner S."/>
            <person name="Warren W.C."/>
        </authorList>
    </citation>
    <scope>NUCLEOTIDE SEQUENCE [LARGE SCALE GENOMIC DNA]</scope>
</reference>
<keyword evidence="1" id="KW-1017">Isopeptide bond</keyword>
<keyword evidence="5" id="KW-0391">Immunity</keyword>
<feature type="region of interest" description="Disordered" evidence="6">
    <location>
        <begin position="95"/>
        <end position="311"/>
    </location>
</feature>
<keyword evidence="7" id="KW-0472">Membrane</keyword>
<keyword evidence="2" id="KW-0597">Phosphoprotein</keyword>
<keyword evidence="4" id="KW-0832">Ubl conjugation</keyword>
<dbReference type="Proteomes" id="UP000314986">
    <property type="component" value="Unassembled WGS sequence"/>
</dbReference>
<feature type="transmembrane region" description="Helical" evidence="7">
    <location>
        <begin position="749"/>
        <end position="770"/>
    </location>
</feature>
<evidence type="ECO:0000256" key="1">
    <source>
        <dbReference type="ARBA" id="ARBA00022499"/>
    </source>
</evidence>
<evidence type="ECO:0000256" key="5">
    <source>
        <dbReference type="ARBA" id="ARBA00022859"/>
    </source>
</evidence>
<evidence type="ECO:0000256" key="6">
    <source>
        <dbReference type="SAM" id="MobiDB-lite"/>
    </source>
</evidence>
<dbReference type="InterPro" id="IPR031964">
    <property type="entry name" value="CARD_dom"/>
</dbReference>
<dbReference type="InterPro" id="IPR011029">
    <property type="entry name" value="DEATH-like_dom_sf"/>
</dbReference>
<feature type="compositionally biased region" description="Low complexity" evidence="6">
    <location>
        <begin position="137"/>
        <end position="155"/>
    </location>
</feature>
<dbReference type="Pfam" id="PF16739">
    <property type="entry name" value="CARD_2"/>
    <property type="match status" value="1"/>
</dbReference>
<dbReference type="AlphaFoldDB" id="A0A4W3ISA7"/>
<dbReference type="OMA" id="ACARNDG"/>
<reference evidence="9" key="5">
    <citation type="submission" date="2025-09" db="UniProtKB">
        <authorList>
            <consortium name="Ensembl"/>
        </authorList>
    </citation>
    <scope>IDENTIFICATION</scope>
</reference>
<evidence type="ECO:0000256" key="7">
    <source>
        <dbReference type="SAM" id="Phobius"/>
    </source>
</evidence>
<dbReference type="GO" id="GO:0005737">
    <property type="term" value="C:cytoplasm"/>
    <property type="evidence" value="ECO:0007669"/>
    <property type="project" value="UniProtKB-ARBA"/>
</dbReference>
<dbReference type="GO" id="GO:0045087">
    <property type="term" value="P:innate immune response"/>
    <property type="evidence" value="ECO:0007669"/>
    <property type="project" value="UniProtKB-KW"/>
</dbReference>
<evidence type="ECO:0000313" key="9">
    <source>
        <dbReference type="Ensembl" id="ENSCMIP00000029223.1"/>
    </source>
</evidence>
<feature type="compositionally biased region" description="Basic and acidic residues" evidence="6">
    <location>
        <begin position="267"/>
        <end position="283"/>
    </location>
</feature>
<reference evidence="10" key="1">
    <citation type="journal article" date="2006" name="Science">
        <title>Ancient noncoding elements conserved in the human genome.</title>
        <authorList>
            <person name="Venkatesh B."/>
            <person name="Kirkness E.F."/>
            <person name="Loh Y.H."/>
            <person name="Halpern A.L."/>
            <person name="Lee A.P."/>
            <person name="Johnson J."/>
            <person name="Dandona N."/>
            <person name="Viswanathan L.D."/>
            <person name="Tay A."/>
            <person name="Venter J.C."/>
            <person name="Strausberg R.L."/>
            <person name="Brenner S."/>
        </authorList>
    </citation>
    <scope>NUCLEOTIDE SEQUENCE [LARGE SCALE GENOMIC DNA]</scope>
</reference>
<feature type="compositionally biased region" description="Low complexity" evidence="6">
    <location>
        <begin position="115"/>
        <end position="128"/>
    </location>
</feature>
<evidence type="ECO:0000256" key="2">
    <source>
        <dbReference type="ARBA" id="ARBA00022553"/>
    </source>
</evidence>
<evidence type="ECO:0000313" key="10">
    <source>
        <dbReference type="Proteomes" id="UP000314986"/>
    </source>
</evidence>
<keyword evidence="7" id="KW-0812">Transmembrane</keyword>
<keyword evidence="10" id="KW-1185">Reference proteome</keyword>
<dbReference type="Ensembl" id="ENSCMIT00000029688.1">
    <property type="protein sequence ID" value="ENSCMIP00000029223.1"/>
    <property type="gene ID" value="ENSCMIG00000012658.1"/>
</dbReference>
<feature type="compositionally biased region" description="Low complexity" evidence="6">
    <location>
        <begin position="241"/>
        <end position="256"/>
    </location>
</feature>
<keyword evidence="7" id="KW-1133">Transmembrane helix</keyword>
<evidence type="ECO:0000256" key="3">
    <source>
        <dbReference type="ARBA" id="ARBA00022588"/>
    </source>
</evidence>
<dbReference type="InParanoid" id="A0A4W3ISA7"/>
<name>A0A4W3ISA7_CALMI</name>
<evidence type="ECO:0000259" key="8">
    <source>
        <dbReference type="Pfam" id="PF16739"/>
    </source>
</evidence>
<organism evidence="9 10">
    <name type="scientific">Callorhinchus milii</name>
    <name type="common">Ghost shark</name>
    <dbReference type="NCBI Taxonomy" id="7868"/>
    <lineage>
        <taxon>Eukaryota</taxon>
        <taxon>Metazoa</taxon>
        <taxon>Chordata</taxon>
        <taxon>Craniata</taxon>
        <taxon>Vertebrata</taxon>
        <taxon>Chondrichthyes</taxon>
        <taxon>Holocephali</taxon>
        <taxon>Chimaeriformes</taxon>
        <taxon>Callorhinchidae</taxon>
        <taxon>Callorhinchus</taxon>
    </lineage>
</organism>
<feature type="compositionally biased region" description="Low complexity" evidence="6">
    <location>
        <begin position="168"/>
        <end position="219"/>
    </location>
</feature>
<keyword evidence="3" id="KW-0399">Innate immunity</keyword>